<dbReference type="WBParaSite" id="OFLC_0000822701-mRNA-1">
    <property type="protein sequence ID" value="OFLC_0000822701-mRNA-1"/>
    <property type="gene ID" value="OFLC_0000822701"/>
</dbReference>
<dbReference type="Proteomes" id="UP000267606">
    <property type="component" value="Unassembled WGS sequence"/>
</dbReference>
<evidence type="ECO:0000313" key="3">
    <source>
        <dbReference type="WBParaSite" id="OFLC_0000822701-mRNA-1"/>
    </source>
</evidence>
<name>A0A183HL66_9BILA</name>
<dbReference type="EMBL" id="UZAJ01009142">
    <property type="protein sequence ID" value="VDO54673.1"/>
    <property type="molecule type" value="Genomic_DNA"/>
</dbReference>
<gene>
    <name evidence="1" type="ORF">OFLC_LOCUS8229</name>
</gene>
<dbReference type="STRING" id="387005.A0A183HL66"/>
<accession>A0A183HL66</accession>
<sequence length="109" mass="12813">MLNKEPEDVKEETKMKEQKPAVPVWNKLKSKVSEAVTFCDQMTNQVVSRTKNLDSDITDAQNLTDDIMDHLRVNMHYRAIVEPRNTRIYGIKEVKYRIAQNFRFLKGNK</sequence>
<evidence type="ECO:0000313" key="2">
    <source>
        <dbReference type="Proteomes" id="UP000267606"/>
    </source>
</evidence>
<dbReference type="AlphaFoldDB" id="A0A183HL66"/>
<keyword evidence="2" id="KW-1185">Reference proteome</keyword>
<protein>
    <submittedName>
        <fullName evidence="3">Inner capsid protein VP2</fullName>
    </submittedName>
</protein>
<organism evidence="3">
    <name type="scientific">Onchocerca flexuosa</name>
    <dbReference type="NCBI Taxonomy" id="387005"/>
    <lineage>
        <taxon>Eukaryota</taxon>
        <taxon>Metazoa</taxon>
        <taxon>Ecdysozoa</taxon>
        <taxon>Nematoda</taxon>
        <taxon>Chromadorea</taxon>
        <taxon>Rhabditida</taxon>
        <taxon>Spirurina</taxon>
        <taxon>Spiruromorpha</taxon>
        <taxon>Filarioidea</taxon>
        <taxon>Onchocercidae</taxon>
        <taxon>Onchocerca</taxon>
    </lineage>
</organism>
<proteinExistence type="predicted"/>
<reference evidence="3" key="1">
    <citation type="submission" date="2016-06" db="UniProtKB">
        <authorList>
            <consortium name="WormBaseParasite"/>
        </authorList>
    </citation>
    <scope>IDENTIFICATION</scope>
</reference>
<evidence type="ECO:0000313" key="1">
    <source>
        <dbReference type="EMBL" id="VDO54673.1"/>
    </source>
</evidence>
<reference evidence="1 2" key="2">
    <citation type="submission" date="2018-11" db="EMBL/GenBank/DDBJ databases">
        <authorList>
            <consortium name="Pathogen Informatics"/>
        </authorList>
    </citation>
    <scope>NUCLEOTIDE SEQUENCE [LARGE SCALE GENOMIC DNA]</scope>
</reference>